<accession>A0A1I7ZXW5</accession>
<protein>
    <submittedName>
        <fullName evidence="2">Uncharacterized protein</fullName>
    </submittedName>
</protein>
<proteinExistence type="predicted"/>
<reference evidence="2" key="1">
    <citation type="submission" date="2016-11" db="UniProtKB">
        <authorList>
            <consortium name="WormBaseParasite"/>
        </authorList>
    </citation>
    <scope>IDENTIFICATION</scope>
</reference>
<dbReference type="Proteomes" id="UP000095287">
    <property type="component" value="Unplaced"/>
</dbReference>
<organism evidence="1 2">
    <name type="scientific">Steinernema glaseri</name>
    <dbReference type="NCBI Taxonomy" id="37863"/>
    <lineage>
        <taxon>Eukaryota</taxon>
        <taxon>Metazoa</taxon>
        <taxon>Ecdysozoa</taxon>
        <taxon>Nematoda</taxon>
        <taxon>Chromadorea</taxon>
        <taxon>Rhabditida</taxon>
        <taxon>Tylenchina</taxon>
        <taxon>Panagrolaimomorpha</taxon>
        <taxon>Strongyloidoidea</taxon>
        <taxon>Steinernematidae</taxon>
        <taxon>Steinernema</taxon>
    </lineage>
</organism>
<evidence type="ECO:0000313" key="1">
    <source>
        <dbReference type="Proteomes" id="UP000095287"/>
    </source>
</evidence>
<dbReference type="AlphaFoldDB" id="A0A1I7ZXW5"/>
<name>A0A1I7ZXW5_9BILA</name>
<evidence type="ECO:0000313" key="2">
    <source>
        <dbReference type="WBParaSite" id="L893_g3068.t1"/>
    </source>
</evidence>
<sequence>MSWTKALVKKSQFLNILRILPLNFLVVDYSNQLPSGILKRTTWPPDTAFFARVKTLYGKAKDGKMAKESKDLRLVPLPRLQGGWTLSPFGALLLPGLVPHRAFIVGAAERRPWIDRRRCVTRSPKLAFVAVEMPFVPIFRCRRVCAAALTLRCVLPPPASGSADCTAQVDPFA</sequence>
<dbReference type="WBParaSite" id="L893_g3068.t1">
    <property type="protein sequence ID" value="L893_g3068.t1"/>
    <property type="gene ID" value="L893_g3068"/>
</dbReference>
<keyword evidence="1" id="KW-1185">Reference proteome</keyword>